<organism evidence="1 2">
    <name type="scientific">Luteimonas deserti</name>
    <dbReference type="NCBI Taxonomy" id="2752306"/>
    <lineage>
        <taxon>Bacteria</taxon>
        <taxon>Pseudomonadati</taxon>
        <taxon>Pseudomonadota</taxon>
        <taxon>Gammaproteobacteria</taxon>
        <taxon>Lysobacterales</taxon>
        <taxon>Lysobacteraceae</taxon>
        <taxon>Luteimonas</taxon>
    </lineage>
</organism>
<dbReference type="InterPro" id="IPR012902">
    <property type="entry name" value="N_methyl_site"/>
</dbReference>
<dbReference type="AlphaFoldDB" id="A0A7Z0QP80"/>
<evidence type="ECO:0000313" key="2">
    <source>
        <dbReference type="Proteomes" id="UP000589896"/>
    </source>
</evidence>
<protein>
    <submittedName>
        <fullName evidence="1">Type II secretion system protein</fullName>
    </submittedName>
</protein>
<gene>
    <name evidence="1" type="ORF">H0E82_05665</name>
</gene>
<dbReference type="PROSITE" id="PS00409">
    <property type="entry name" value="PROKAR_NTER_METHYL"/>
    <property type="match status" value="1"/>
</dbReference>
<dbReference type="Proteomes" id="UP000589896">
    <property type="component" value="Unassembled WGS sequence"/>
</dbReference>
<name>A0A7Z0QP80_9GAMM</name>
<accession>A0A7Z0QP80</accession>
<sequence length="192" mass="21044">MRRRSSTGLTLIEMLVVLIIAAMALALGFQSLGQWRRADAAISNLTAENRQTMLVRSWLQSAIRALHPVAEHPFEGDSDGWEGVTLQPVFLSQGGATETRWEVRMQNGRLQLATLEAGTDHVFVLPGTSGSFEYLDATGRAHPRWPPALGQHSHLPSAVLLRLETPGGLRIWSEGVAGIRDPVPVLYESETD</sequence>
<evidence type="ECO:0000313" key="1">
    <source>
        <dbReference type="EMBL" id="NYZ62247.1"/>
    </source>
</evidence>
<dbReference type="EMBL" id="JACCJZ010000013">
    <property type="protein sequence ID" value="NYZ62247.1"/>
    <property type="molecule type" value="Genomic_DNA"/>
</dbReference>
<dbReference type="InterPro" id="IPR045584">
    <property type="entry name" value="Pilin-like"/>
</dbReference>
<proteinExistence type="predicted"/>
<comment type="caution">
    <text evidence="1">The sequence shown here is derived from an EMBL/GenBank/DDBJ whole genome shotgun (WGS) entry which is preliminary data.</text>
</comment>
<dbReference type="RefSeq" id="WP_180544475.1">
    <property type="nucleotide sequence ID" value="NZ_JACCJZ010000013.1"/>
</dbReference>
<reference evidence="1 2" key="1">
    <citation type="submission" date="2020-07" db="EMBL/GenBank/DDBJ databases">
        <title>isolation of Luteimonas sp. SJ-16.</title>
        <authorList>
            <person name="Huang X.-X."/>
            <person name="Xu L."/>
            <person name="Sun J.-Q."/>
        </authorList>
    </citation>
    <scope>NUCLEOTIDE SEQUENCE [LARGE SCALE GENOMIC DNA]</scope>
    <source>
        <strain evidence="1 2">SJ-16</strain>
    </source>
</reference>
<dbReference type="Pfam" id="PF07963">
    <property type="entry name" value="N_methyl"/>
    <property type="match status" value="1"/>
</dbReference>
<dbReference type="NCBIfam" id="TIGR02532">
    <property type="entry name" value="IV_pilin_GFxxxE"/>
    <property type="match status" value="1"/>
</dbReference>
<dbReference type="SUPFAM" id="SSF54523">
    <property type="entry name" value="Pili subunits"/>
    <property type="match status" value="1"/>
</dbReference>
<keyword evidence="2" id="KW-1185">Reference proteome</keyword>